<keyword evidence="2 6" id="KW-0645">Protease</keyword>
<evidence type="ECO:0000256" key="1">
    <source>
        <dbReference type="ARBA" id="ARBA00009915"/>
    </source>
</evidence>
<feature type="region of interest" description="Disordered" evidence="7">
    <location>
        <begin position="242"/>
        <end position="274"/>
    </location>
</feature>
<evidence type="ECO:0000256" key="3">
    <source>
        <dbReference type="ARBA" id="ARBA00022723"/>
    </source>
</evidence>
<evidence type="ECO:0000313" key="9">
    <source>
        <dbReference type="Proteomes" id="UP000315295"/>
    </source>
</evidence>
<dbReference type="EMBL" id="VIEB01000234">
    <property type="protein sequence ID" value="TQD99547.1"/>
    <property type="molecule type" value="Genomic_DNA"/>
</dbReference>
<evidence type="ECO:0000256" key="4">
    <source>
        <dbReference type="ARBA" id="ARBA00022801"/>
    </source>
</evidence>
<dbReference type="GO" id="GO:0005739">
    <property type="term" value="C:mitochondrion"/>
    <property type="evidence" value="ECO:0007669"/>
    <property type="project" value="GOC"/>
</dbReference>
<dbReference type="STRING" id="106549.A0A540ML76"/>
<feature type="region of interest" description="Disordered" evidence="7">
    <location>
        <begin position="1"/>
        <end position="20"/>
    </location>
</feature>
<comment type="similarity">
    <text evidence="1 6">Belongs to the peptidase M76 family.</text>
</comment>
<dbReference type="Proteomes" id="UP000315295">
    <property type="component" value="Unassembled WGS sequence"/>
</dbReference>
<dbReference type="InterPro" id="IPR019165">
    <property type="entry name" value="Peptidase_M76_ATP23"/>
</dbReference>
<protein>
    <recommendedName>
        <fullName evidence="6">Mitochondrial inner membrane protease ATP23</fullName>
        <ecNumber evidence="6">3.4.24.-</ecNumber>
    </recommendedName>
</protein>
<dbReference type="AlphaFoldDB" id="A0A540ML76"/>
<gene>
    <name evidence="8" type="ORF">C1H46_014883</name>
</gene>
<dbReference type="PANTHER" id="PTHR21711">
    <property type="entry name" value="MITOCHONDRIAL INNER MEMBRANE PROTEASE"/>
    <property type="match status" value="1"/>
</dbReference>
<dbReference type="Pfam" id="PF09768">
    <property type="entry name" value="Peptidase_M76"/>
    <property type="match status" value="1"/>
</dbReference>
<reference evidence="8 9" key="1">
    <citation type="journal article" date="2019" name="G3 (Bethesda)">
        <title>Sequencing of a Wild Apple (Malus baccata) Genome Unravels the Differences Between Cultivated and Wild Apple Species Regarding Disease Resistance and Cold Tolerance.</title>
        <authorList>
            <person name="Chen X."/>
        </authorList>
    </citation>
    <scope>NUCLEOTIDE SEQUENCE [LARGE SCALE GENOMIC DNA]</scope>
    <source>
        <strain evidence="9">cv. Shandingzi</strain>
        <tissue evidence="8">Leaves</tissue>
    </source>
</reference>
<evidence type="ECO:0000256" key="2">
    <source>
        <dbReference type="ARBA" id="ARBA00022670"/>
    </source>
</evidence>
<sequence length="339" mass="35755">MEAEPAPEPGSTSFPSAVNGGKTLEECQTMIQRSLRTPMVKFLLKHLEQSGCGIGDRFIKAINCNKQIAGGYIRGEGILVCSNHMTMQDDVNQVVIHELIHAFDDCRAKNLEWSNCAHHACSEIRAGHLSGDCHYKRELLRGFVKIRGHEQDCVRRRVMKSVISNPYCSEAAAKDAMEAVWDVYLEGALAVAWGCRALEGFLKLEGEGEGLVPDVGDAAGLVDFLGFLGFLKLEGELAGADLGDDDGADLGEEDGEDDEDVGDGAGAEDGDLVAPDGDGVLSLDGALAVAGPLAGDDAGALDGELDGADPGDGDAAGAFAFLAETPAIMTTKMRVRTTT</sequence>
<dbReference type="PANTHER" id="PTHR21711:SF0">
    <property type="entry name" value="MITOCHONDRIAL INNER MEMBRANE PROTEASE ATP23 HOMOLOG"/>
    <property type="match status" value="1"/>
</dbReference>
<dbReference type="EC" id="3.4.24.-" evidence="6"/>
<dbReference type="GO" id="GO:0046872">
    <property type="term" value="F:metal ion binding"/>
    <property type="evidence" value="ECO:0007669"/>
    <property type="project" value="UniProtKB-KW"/>
</dbReference>
<evidence type="ECO:0000256" key="7">
    <source>
        <dbReference type="SAM" id="MobiDB-lite"/>
    </source>
</evidence>
<dbReference type="GO" id="GO:0034982">
    <property type="term" value="P:mitochondrial protein processing"/>
    <property type="evidence" value="ECO:0007669"/>
    <property type="project" value="TreeGrafter"/>
</dbReference>
<name>A0A540ML76_MALBA</name>
<evidence type="ECO:0000313" key="8">
    <source>
        <dbReference type="EMBL" id="TQD99547.1"/>
    </source>
</evidence>
<keyword evidence="3 6" id="KW-0479">Metal-binding</keyword>
<feature type="compositionally biased region" description="Acidic residues" evidence="7">
    <location>
        <begin position="242"/>
        <end position="271"/>
    </location>
</feature>
<evidence type="ECO:0000256" key="6">
    <source>
        <dbReference type="RuleBase" id="RU364057"/>
    </source>
</evidence>
<proteinExistence type="inferred from homology"/>
<keyword evidence="9" id="KW-1185">Reference proteome</keyword>
<keyword evidence="4 6" id="KW-0378">Hydrolase</keyword>
<accession>A0A540ML76</accession>
<dbReference type="GO" id="GO:0004222">
    <property type="term" value="F:metalloendopeptidase activity"/>
    <property type="evidence" value="ECO:0007669"/>
    <property type="project" value="InterPro"/>
</dbReference>
<dbReference type="GO" id="GO:0033615">
    <property type="term" value="P:mitochondrial proton-transporting ATP synthase complex assembly"/>
    <property type="evidence" value="ECO:0007669"/>
    <property type="project" value="TreeGrafter"/>
</dbReference>
<keyword evidence="5 6" id="KW-0482">Metalloprotease</keyword>
<comment type="caution">
    <text evidence="8">The sequence shown here is derived from an EMBL/GenBank/DDBJ whole genome shotgun (WGS) entry which is preliminary data.</text>
</comment>
<evidence type="ECO:0000256" key="5">
    <source>
        <dbReference type="ARBA" id="ARBA00023049"/>
    </source>
</evidence>
<organism evidence="8 9">
    <name type="scientific">Malus baccata</name>
    <name type="common">Siberian crab apple</name>
    <name type="synonym">Pyrus baccata</name>
    <dbReference type="NCBI Taxonomy" id="106549"/>
    <lineage>
        <taxon>Eukaryota</taxon>
        <taxon>Viridiplantae</taxon>
        <taxon>Streptophyta</taxon>
        <taxon>Embryophyta</taxon>
        <taxon>Tracheophyta</taxon>
        <taxon>Spermatophyta</taxon>
        <taxon>Magnoliopsida</taxon>
        <taxon>eudicotyledons</taxon>
        <taxon>Gunneridae</taxon>
        <taxon>Pentapetalae</taxon>
        <taxon>rosids</taxon>
        <taxon>fabids</taxon>
        <taxon>Rosales</taxon>
        <taxon>Rosaceae</taxon>
        <taxon>Amygdaloideae</taxon>
        <taxon>Maleae</taxon>
        <taxon>Malus</taxon>
    </lineage>
</organism>